<evidence type="ECO:0000313" key="5">
    <source>
        <dbReference type="EMBL" id="GBG00130.1"/>
    </source>
</evidence>
<reference evidence="5 6" key="1">
    <citation type="journal article" date="2018" name="Sci. Rep.">
        <title>Raphidocelis subcapitata (=Pseudokirchneriella subcapitata) provides an insight into genome evolution and environmental adaptations in the Sphaeropleales.</title>
        <authorList>
            <person name="Suzuki S."/>
            <person name="Yamaguchi H."/>
            <person name="Nakajima N."/>
            <person name="Kawachi M."/>
        </authorList>
    </citation>
    <scope>NUCLEOTIDE SEQUENCE [LARGE SCALE GENOMIC DNA]</scope>
    <source>
        <strain evidence="5 6">NIES-35</strain>
    </source>
</reference>
<dbReference type="InterPro" id="IPR015797">
    <property type="entry name" value="NUDIX_hydrolase-like_dom_sf"/>
</dbReference>
<comment type="similarity">
    <text evidence="2">Belongs to the Nudix hydrolase family.</text>
</comment>
<evidence type="ECO:0000256" key="1">
    <source>
        <dbReference type="ARBA" id="ARBA00022801"/>
    </source>
</evidence>
<comment type="caution">
    <text evidence="5">The sequence shown here is derived from an EMBL/GenBank/DDBJ whole genome shotgun (WGS) entry which is preliminary data.</text>
</comment>
<dbReference type="FunCoup" id="A0A2V0PKQ5">
    <property type="interactions" value="451"/>
</dbReference>
<dbReference type="EMBL" id="BDRX01000194">
    <property type="protein sequence ID" value="GBG00130.1"/>
    <property type="molecule type" value="Genomic_DNA"/>
</dbReference>
<dbReference type="PROSITE" id="PS51462">
    <property type="entry name" value="NUDIX"/>
    <property type="match status" value="1"/>
</dbReference>
<gene>
    <name evidence="5" type="ORF">Rsub_12741</name>
</gene>
<dbReference type="Gene3D" id="3.90.79.10">
    <property type="entry name" value="Nucleoside Triphosphate Pyrophosphohydrolase"/>
    <property type="match status" value="1"/>
</dbReference>
<feature type="domain" description="Nudix hydrolase" evidence="4">
    <location>
        <begin position="29"/>
        <end position="160"/>
    </location>
</feature>
<dbReference type="InParanoid" id="A0A2V0PKQ5"/>
<dbReference type="STRING" id="307507.A0A2V0PKQ5"/>
<dbReference type="SUPFAM" id="SSF55811">
    <property type="entry name" value="Nudix"/>
    <property type="match status" value="1"/>
</dbReference>
<dbReference type="CDD" id="cd04678">
    <property type="entry name" value="NUDIX_MTH2_Nudt15"/>
    <property type="match status" value="1"/>
</dbReference>
<dbReference type="FunFam" id="3.90.79.10:FF:000060">
    <property type="entry name" value="Nudix hydrolase 1"/>
    <property type="match status" value="1"/>
</dbReference>
<dbReference type="OrthoDB" id="447842at2759"/>
<dbReference type="AlphaFoldDB" id="A0A2V0PKQ5"/>
<name>A0A2V0PKQ5_9CHLO</name>
<dbReference type="PANTHER" id="PTHR16099">
    <property type="entry name" value="8-OXO-DGTP DIPHOSPHATES NUDT15"/>
    <property type="match status" value="1"/>
</dbReference>
<organism evidence="5 6">
    <name type="scientific">Raphidocelis subcapitata</name>
    <dbReference type="NCBI Taxonomy" id="307507"/>
    <lineage>
        <taxon>Eukaryota</taxon>
        <taxon>Viridiplantae</taxon>
        <taxon>Chlorophyta</taxon>
        <taxon>core chlorophytes</taxon>
        <taxon>Chlorophyceae</taxon>
        <taxon>CS clade</taxon>
        <taxon>Sphaeropleales</taxon>
        <taxon>Selenastraceae</taxon>
        <taxon>Raphidocelis</taxon>
    </lineage>
</organism>
<dbReference type="InterPro" id="IPR020476">
    <property type="entry name" value="Nudix_hydrolase"/>
</dbReference>
<keyword evidence="1 2" id="KW-0378">Hydrolase</keyword>
<dbReference type="GO" id="GO:0005829">
    <property type="term" value="C:cytosol"/>
    <property type="evidence" value="ECO:0007669"/>
    <property type="project" value="TreeGrafter"/>
</dbReference>
<feature type="compositionally biased region" description="Low complexity" evidence="3">
    <location>
        <begin position="1"/>
        <end position="21"/>
    </location>
</feature>
<dbReference type="InterPro" id="IPR000086">
    <property type="entry name" value="NUDIX_hydrolase_dom"/>
</dbReference>
<dbReference type="PROSITE" id="PS00893">
    <property type="entry name" value="NUDIX_BOX"/>
    <property type="match status" value="1"/>
</dbReference>
<evidence type="ECO:0000256" key="2">
    <source>
        <dbReference type="RuleBase" id="RU003476"/>
    </source>
</evidence>
<dbReference type="GO" id="GO:0006203">
    <property type="term" value="P:dGTP catabolic process"/>
    <property type="evidence" value="ECO:0007669"/>
    <property type="project" value="TreeGrafter"/>
</dbReference>
<dbReference type="InterPro" id="IPR020084">
    <property type="entry name" value="NUDIX_hydrolase_CS"/>
</dbReference>
<evidence type="ECO:0000313" key="6">
    <source>
        <dbReference type="Proteomes" id="UP000247498"/>
    </source>
</evidence>
<dbReference type="PRINTS" id="PR00502">
    <property type="entry name" value="NUDIXFAMILY"/>
</dbReference>
<dbReference type="GO" id="GO:0035539">
    <property type="term" value="F:8-oxo-7,8-dihydrodeoxyguanosine triphosphate pyrophosphatase activity"/>
    <property type="evidence" value="ECO:0007669"/>
    <property type="project" value="TreeGrafter"/>
</dbReference>
<keyword evidence="6" id="KW-1185">Reference proteome</keyword>
<evidence type="ECO:0000256" key="3">
    <source>
        <dbReference type="SAM" id="MobiDB-lite"/>
    </source>
</evidence>
<proteinExistence type="inferred from homology"/>
<dbReference type="PANTHER" id="PTHR16099:SF5">
    <property type="entry name" value="NUCLEOTIDE TRIPHOSPHATE DIPHOSPHATASE NUDT15"/>
    <property type="match status" value="1"/>
</dbReference>
<evidence type="ECO:0000259" key="4">
    <source>
        <dbReference type="PROSITE" id="PS51462"/>
    </source>
</evidence>
<protein>
    <recommendedName>
        <fullName evidence="4">Nudix hydrolase domain-containing protein</fullName>
    </recommendedName>
</protein>
<dbReference type="Pfam" id="PF00293">
    <property type="entry name" value="NUDIX"/>
    <property type="match status" value="1"/>
</dbReference>
<dbReference type="Proteomes" id="UP000247498">
    <property type="component" value="Unassembled WGS sequence"/>
</dbReference>
<sequence length="172" mass="18058">MPPPQQSASGSAPTAGAAAAAPAPPPEKPRPRVGMGVLIEEAGTGRICMGQRLNSLGHGEWALPGGHLEHGEAFEECARREVEEETGLVIGGVRLVAVENVVFDSGHHYVVLFMHGTAPAGSAPEVLEPTKCAQWAWVTWDELRALTPVFRPLRQLLDRGFRLGGGGGALGS</sequence>
<accession>A0A2V0PKQ5</accession>
<feature type="region of interest" description="Disordered" evidence="3">
    <location>
        <begin position="1"/>
        <end position="33"/>
    </location>
</feature>